<protein>
    <submittedName>
        <fullName evidence="1">Uncharacterized protein</fullName>
    </submittedName>
</protein>
<accession>A0A1B2EZK4</accession>
<keyword evidence="1" id="KW-0614">Plasmid</keyword>
<name>A0A1B2EZK4_9HYPH</name>
<evidence type="ECO:0000313" key="1">
    <source>
        <dbReference type="EMBL" id="ANY85420.1"/>
    </source>
</evidence>
<sequence length="74" mass="8272">MSKGNHIRYIVRDVDTQGIDYLLYGHDDFNAAVYSLNEALGWGCKVELAAVWVASEDEPIDGTDEEEEDHDQAA</sequence>
<dbReference type="KEGG" id="moc:BB934_45205"/>
<geneLocation type="plasmid" evidence="1">
    <name>unnamed5</name>
</geneLocation>
<dbReference type="EMBL" id="CP016621">
    <property type="protein sequence ID" value="ANY85420.1"/>
    <property type="molecule type" value="Genomic_DNA"/>
</dbReference>
<dbReference type="AlphaFoldDB" id="A0A1B2EZK4"/>
<proteinExistence type="predicted"/>
<dbReference type="RefSeq" id="WP_099516192.1">
    <property type="nucleotide sequence ID" value="NZ_CP016621.1"/>
</dbReference>
<organism evidence="1">
    <name type="scientific">Microvirga ossetica</name>
    <dbReference type="NCBI Taxonomy" id="1882682"/>
    <lineage>
        <taxon>Bacteria</taxon>
        <taxon>Pseudomonadati</taxon>
        <taxon>Pseudomonadota</taxon>
        <taxon>Alphaproteobacteria</taxon>
        <taxon>Hyphomicrobiales</taxon>
        <taxon>Methylobacteriaceae</taxon>
        <taxon>Microvirga</taxon>
    </lineage>
</organism>
<gene>
    <name evidence="1" type="ORF">BB934_45205</name>
</gene>
<reference evidence="1" key="1">
    <citation type="submission" date="2016-07" db="EMBL/GenBank/DDBJ databases">
        <title>Microvirga ossetica sp. nov. a new species of rhizobia isolated from root nodules of the legume species Vicia alpestris Steven originated from North Ossetia region in the Caucasus.</title>
        <authorList>
            <person name="Safronova V.I."/>
            <person name="Kuznetsova I.G."/>
            <person name="Sazanova A.L."/>
            <person name="Belimov A."/>
            <person name="Andronov E."/>
            <person name="Osledkin Y.S."/>
            <person name="Onishchuk O.P."/>
            <person name="Kurchak O.N."/>
            <person name="Shaposhnikov A.I."/>
            <person name="Willems A."/>
            <person name="Tikhonovich I.A."/>
        </authorList>
    </citation>
    <scope>NUCLEOTIDE SEQUENCE [LARGE SCALE GENOMIC DNA]</scope>
    <source>
        <strain evidence="1">V5/3M</strain>
        <plasmid evidence="1">unnamed5</plasmid>
    </source>
</reference>